<feature type="domain" description="Laminin G" evidence="4">
    <location>
        <begin position="740"/>
        <end position="922"/>
    </location>
</feature>
<protein>
    <submittedName>
        <fullName evidence="7">Neurexin-1</fullName>
    </submittedName>
</protein>
<dbReference type="PROSITE" id="PS50026">
    <property type="entry name" value="EGF_3"/>
    <property type="match status" value="2"/>
</dbReference>
<keyword evidence="6" id="KW-1185">Reference proteome</keyword>
<dbReference type="WBParaSite" id="ACRNAN_scaffold1086.g20263.t1">
    <property type="protein sequence ID" value="ACRNAN_scaffold1086.g20263.t1"/>
    <property type="gene ID" value="ACRNAN_scaffold1086.g20263"/>
</dbReference>
<name>A0A914CHE3_9BILA</name>
<feature type="disulfide bond" evidence="3">
    <location>
        <begin position="895"/>
        <end position="922"/>
    </location>
</feature>
<dbReference type="SMART" id="SM00282">
    <property type="entry name" value="LamG"/>
    <property type="match status" value="5"/>
</dbReference>
<dbReference type="PANTHER" id="PTHR15036">
    <property type="entry name" value="PIKACHURIN-LIKE PROTEIN"/>
    <property type="match status" value="1"/>
</dbReference>
<dbReference type="SUPFAM" id="SSF49899">
    <property type="entry name" value="Concanavalin A-like lectins/glucanases"/>
    <property type="match status" value="5"/>
</dbReference>
<dbReference type="Gene3D" id="2.10.25.10">
    <property type="entry name" value="Laminin"/>
    <property type="match status" value="2"/>
</dbReference>
<evidence type="ECO:0000313" key="7">
    <source>
        <dbReference type="WBParaSite" id="ACRNAN_scaffold1086.g20263.t1"/>
    </source>
</evidence>
<feature type="domain" description="Laminin G" evidence="4">
    <location>
        <begin position="293"/>
        <end position="494"/>
    </location>
</feature>
<evidence type="ECO:0000256" key="1">
    <source>
        <dbReference type="ARBA" id="ARBA00023157"/>
    </source>
</evidence>
<reference evidence="7" key="1">
    <citation type="submission" date="2022-11" db="UniProtKB">
        <authorList>
            <consortium name="WormBaseParasite"/>
        </authorList>
    </citation>
    <scope>IDENTIFICATION</scope>
</reference>
<dbReference type="InterPro" id="IPR013320">
    <property type="entry name" value="ConA-like_dom_sf"/>
</dbReference>
<dbReference type="InterPro" id="IPR050372">
    <property type="entry name" value="Neurexin-related_CASP"/>
</dbReference>
<feature type="domain" description="Laminin G" evidence="4">
    <location>
        <begin position="537"/>
        <end position="733"/>
    </location>
</feature>
<dbReference type="Pfam" id="PF02210">
    <property type="entry name" value="Laminin_G_2"/>
    <property type="match status" value="5"/>
</dbReference>
<dbReference type="InterPro" id="IPR001791">
    <property type="entry name" value="Laminin_G"/>
</dbReference>
<organism evidence="6 7">
    <name type="scientific">Acrobeloides nanus</name>
    <dbReference type="NCBI Taxonomy" id="290746"/>
    <lineage>
        <taxon>Eukaryota</taxon>
        <taxon>Metazoa</taxon>
        <taxon>Ecdysozoa</taxon>
        <taxon>Nematoda</taxon>
        <taxon>Chromadorea</taxon>
        <taxon>Rhabditida</taxon>
        <taxon>Tylenchina</taxon>
        <taxon>Cephalobomorpha</taxon>
        <taxon>Cephaloboidea</taxon>
        <taxon>Cephalobidae</taxon>
        <taxon>Acrobeloides</taxon>
    </lineage>
</organism>
<evidence type="ECO:0000256" key="2">
    <source>
        <dbReference type="PROSITE-ProRule" id="PRU00076"/>
    </source>
</evidence>
<dbReference type="Proteomes" id="UP000887540">
    <property type="component" value="Unplaced"/>
</dbReference>
<sequence>MSSPLRRHTKRFAGNVKNLVYRLYPQGVSSPQMIESTGTRQIDEDYCNAGFLFSNQPAKFCLNKGRCYSTNDGPKCDCAFTDFEGLKCDKKKSMSELSFFANEWIGYDVTNDTAAIIKNRNENISLYFKTSHQNGLLFVAGDKTNYIQLSLEKGILIAASKLSGSDRRIIRMFNKSLNPSRYDDNKWHSVILYRDVHVMRLTVDGESDYVKQFATDTEWLGNSFAYVGGTIAHRHYIPIYSQNFQGCIKKIKYEADAQLLDLIELADQGYGKSVIRTAGDLTFACSLESLPPDVLFFNTGQSFISLPKWNSLLSGSIAFQFRTNKLYGLILYHGVKSISNSSNGDYISFEIIDGHLFIIINLGSGYIRLQTTSKQINDEYWHSVTFERTGRTGTVIVDGVKTDFSTPGVSANLIIEEPIYIGAVPWYPIIANMTNSDYEHIQMPSSVWTASLRQGFIGCLKNIRINGLNAQIVNIFESQNENSNFYTKGISLGCPNTIAEKYCTTGLCKYEAICVIENEKIYDINQSSCDESKNYYFEQFSSLDQTIISFSPALDTDSAIIKLPFTSETEAEDIDIRFRTEDDDAILLDTHAKNFPTDRILLTLINGELELKLDHNKGTQTFTWGSGLNDNQWHKIKIRRRGEKILLYKDNKWEHSYFLTTPNVIIHIDKIAVGHFIHSPISYCKVSCEESNERSYYDGEMSYLIFNKYDILHKLKAKVAVNNLVVEDNILQSKKFKTNSISFESDQDGYIMFSNDTLANISLNIYRISFKFKTLVSSGLLLLLTSNSTSKGDLAVIELIKGELKYIFGYGSNSYTTTIHLPYSYKLNDLKWHTVTLYQDVITGIHFISVDNFTATLTEVKNHKAALYGQLFLGGLPEQVHLPEFINTTRSFKGCLSSLKIKRHHLDLMNDSDQTISVVKGCRGPSERCTPLTCKNDGICHQDWRKIFCDCSYTAYSGKYCEDTGTSYLFDSNDRSAIYYEFSEGQSPSTIKDNLVLGFQTHNSNGVLLSLQCGVEGDYLTLFIGGGYVQLRYNLGSRDHHLGYFDIFVNDGRFHIIRLTRIKANITLSLDKHMAIKYSPSDKQNELYTLNMHQRISVGASFNIFHSLGTIRKKHRRSLKFFDEFTGKITGVNFNGLKILDLFAKGDSHVFSTGKPKLIHMAPEDKISSQIPPSAINTFETYGFFEHGSLNCLSTSEQGDCERVDLSDGFFTPVLPKSITSSSTNTVPTSTILITTTDREIVHERELPIQSTTVLHSTTGSTISARTTNQPIPTIHPLKNSAKTSLTCATTFFSKQNQHHLKPLPTLPGGSIKPLSYSESYASQKTSESTKSLLTRTITPTLSTKRNISLWTSNPTYPAKILTTTKGKMSTITTNNSNKKTQDKSVEYDGDSEEAAEVKEVKQELKMVRLAIKTEPDELDDFWNDIEKPVNKNQVSYSSSTNSPVFTKETYNGINLITSTESSPIRSQTTMSYAYDTDQEEKESIYGDSELPEGDAIDKPFLMTAKMPTRNLKNIKTTKKHVYDTYTLSGFRSLAPYKGM</sequence>
<comment type="caution">
    <text evidence="2">Lacks conserved residue(s) required for the propagation of feature annotation.</text>
</comment>
<dbReference type="Gene3D" id="2.60.120.200">
    <property type="match status" value="5"/>
</dbReference>
<keyword evidence="2" id="KW-0245">EGF-like domain</keyword>
<dbReference type="PROSITE" id="PS50025">
    <property type="entry name" value="LAM_G_DOMAIN"/>
    <property type="match status" value="5"/>
</dbReference>
<dbReference type="PANTHER" id="PTHR15036:SF89">
    <property type="entry name" value="NEUREXIN 1, ISOFORM F"/>
    <property type="match status" value="1"/>
</dbReference>
<evidence type="ECO:0000259" key="4">
    <source>
        <dbReference type="PROSITE" id="PS50025"/>
    </source>
</evidence>
<proteinExistence type="predicted"/>
<dbReference type="CDD" id="cd00110">
    <property type="entry name" value="LamG"/>
    <property type="match status" value="5"/>
</dbReference>
<dbReference type="InterPro" id="IPR000742">
    <property type="entry name" value="EGF"/>
</dbReference>
<evidence type="ECO:0000256" key="3">
    <source>
        <dbReference type="PROSITE-ProRule" id="PRU00122"/>
    </source>
</evidence>
<feature type="domain" description="EGF-like" evidence="5">
    <location>
        <begin position="43"/>
        <end position="89"/>
    </location>
</feature>
<evidence type="ECO:0000313" key="6">
    <source>
        <dbReference type="Proteomes" id="UP000887540"/>
    </source>
</evidence>
<accession>A0A914CHE3</accession>
<feature type="domain" description="EGF-like" evidence="5">
    <location>
        <begin position="925"/>
        <end position="962"/>
    </location>
</feature>
<evidence type="ECO:0000259" key="5">
    <source>
        <dbReference type="PROSITE" id="PS50026"/>
    </source>
</evidence>
<dbReference type="GO" id="GO:0016020">
    <property type="term" value="C:membrane"/>
    <property type="evidence" value="ECO:0007669"/>
    <property type="project" value="UniProtKB-SubCell"/>
</dbReference>
<feature type="domain" description="Laminin G" evidence="4">
    <location>
        <begin position="94"/>
        <end position="285"/>
    </location>
</feature>
<feature type="domain" description="Laminin G" evidence="4">
    <location>
        <begin position="967"/>
        <end position="1192"/>
    </location>
</feature>
<keyword evidence="1 3" id="KW-1015">Disulfide bond</keyword>